<dbReference type="EMBL" id="GFAC01005670">
    <property type="protein sequence ID" value="JAT93518.1"/>
    <property type="molecule type" value="mRNA"/>
</dbReference>
<dbReference type="SUPFAM" id="SSF56672">
    <property type="entry name" value="DNA/RNA polymerases"/>
    <property type="match status" value="1"/>
</dbReference>
<feature type="domain" description="Reverse transcriptase" evidence="1">
    <location>
        <begin position="216"/>
        <end position="482"/>
    </location>
</feature>
<reference evidence="2" key="1">
    <citation type="journal article" date="2017" name="Front. Cell. Infect. Microbiol.">
        <title>The Distinct Transcriptional Response of the Midgut of Amblyomma sculptum and Amblyomma aureolatum Ticks to Rickettsia rickettsii Correlates to Their Differences in Susceptibility to Infection.</title>
        <authorList>
            <person name="Martins L.A."/>
            <person name="Galletti M.F.B.M."/>
            <person name="Ribeiro J.M."/>
            <person name="Fujita A."/>
            <person name="Costa F.B."/>
            <person name="Labruna M.B."/>
            <person name="Daffre S."/>
            <person name="Fogaca A.C."/>
        </authorList>
    </citation>
    <scope>NUCLEOTIDE SEQUENCE</scope>
</reference>
<keyword evidence="2" id="KW-0808">Transferase</keyword>
<sequence>SFQTAYQTRSVNTNWELFKTTVLSLKNEHIPSFCVKSDSNNEWFNKELKRLVNRKKRLYRTANLHNQPAAWERYHQCANEYKEKLASAKKKFFSTDLHSILKSNPNKFWRILSPKLRTNRIELLDADRDPIDSKECATILNKYFCSVFSSAACSPNISPPTSTMPMPQITVTATGIENLISSLKTSSSSGCDHINSKLLKNTSLVSSQILHLIFTQSLESGEIPDDWKIAEIIPIFKKGDRTNPSNYRPISLTSIPSKLFEHVIASNLMNHLDSVNFFYPHQHGFRKHYSCETQLAEFTHDILRLMDDNLQIDAIFLDFSKAFDRVPHSHLLTKLSSLGIPDNLISWIETFLNGRMQFTSSNGYHSPLTNVTSGVPQGAGLSPLLFLIYINDLPVNINAKLRLFADDCVIYSPIRHPTDSHLLQKDIDAIATWCNRWLMPLNLEKCQLLSFSRKHTVIQHTYSINTVPIAPTTSYKYLGLHLTSTLSWVTHVQTICSDASRVLGYLRRNLKSASPDVKKLAYQTFVRPKLEFASSIWHPSQAYLSAEIEAIQNRAVRFITSQYSKEVSITALKRSLSLPSLESRRIISRLCLLHNFFHHPASRHPLLKSPIRTSSRLSHSHPIAGIKTRTLAMNSSFFPNAITLWNALPNDIVLCNDSKSFRTELTRHLQNK</sequence>
<organism evidence="2">
    <name type="scientific">Amblyomma aureolatum</name>
    <dbReference type="NCBI Taxonomy" id="187763"/>
    <lineage>
        <taxon>Eukaryota</taxon>
        <taxon>Metazoa</taxon>
        <taxon>Ecdysozoa</taxon>
        <taxon>Arthropoda</taxon>
        <taxon>Chelicerata</taxon>
        <taxon>Arachnida</taxon>
        <taxon>Acari</taxon>
        <taxon>Parasitiformes</taxon>
        <taxon>Ixodida</taxon>
        <taxon>Ixodoidea</taxon>
        <taxon>Ixodidae</taxon>
        <taxon>Amblyomminae</taxon>
        <taxon>Amblyomma</taxon>
    </lineage>
</organism>
<protein>
    <submittedName>
        <fullName evidence="2">Putative rna-directed dna polymerase from mobile element jockey-like protein</fullName>
    </submittedName>
</protein>
<proteinExistence type="evidence at transcript level"/>
<name>A0A1E1X2R3_9ACAR</name>
<dbReference type="PANTHER" id="PTHR33332">
    <property type="entry name" value="REVERSE TRANSCRIPTASE DOMAIN-CONTAINING PROTEIN"/>
    <property type="match status" value="1"/>
</dbReference>
<dbReference type="GO" id="GO:0003964">
    <property type="term" value="F:RNA-directed DNA polymerase activity"/>
    <property type="evidence" value="ECO:0007669"/>
    <property type="project" value="UniProtKB-KW"/>
</dbReference>
<dbReference type="InterPro" id="IPR000477">
    <property type="entry name" value="RT_dom"/>
</dbReference>
<accession>A0A1E1X2R3</accession>
<dbReference type="CDD" id="cd01650">
    <property type="entry name" value="RT_nLTR_like"/>
    <property type="match status" value="1"/>
</dbReference>
<dbReference type="AlphaFoldDB" id="A0A1E1X2R3"/>
<evidence type="ECO:0000259" key="1">
    <source>
        <dbReference type="PROSITE" id="PS50878"/>
    </source>
</evidence>
<dbReference type="Pfam" id="PF00078">
    <property type="entry name" value="RVT_1"/>
    <property type="match status" value="1"/>
</dbReference>
<dbReference type="InterPro" id="IPR043502">
    <property type="entry name" value="DNA/RNA_pol_sf"/>
</dbReference>
<feature type="non-terminal residue" evidence="2">
    <location>
        <position position="1"/>
    </location>
</feature>
<keyword evidence="2" id="KW-0548">Nucleotidyltransferase</keyword>
<keyword evidence="2" id="KW-0695">RNA-directed DNA polymerase</keyword>
<dbReference type="PROSITE" id="PS50878">
    <property type="entry name" value="RT_POL"/>
    <property type="match status" value="1"/>
</dbReference>
<evidence type="ECO:0000313" key="2">
    <source>
        <dbReference type="EMBL" id="JAT93518.1"/>
    </source>
</evidence>